<feature type="transmembrane region" description="Helical" evidence="6">
    <location>
        <begin position="52"/>
        <end position="69"/>
    </location>
</feature>
<dbReference type="PANTHER" id="PTHR30250:SF26">
    <property type="entry name" value="PSMA PROTEIN"/>
    <property type="match status" value="1"/>
</dbReference>
<keyword evidence="5 6" id="KW-0472">Membrane</keyword>
<feature type="transmembrane region" description="Helical" evidence="6">
    <location>
        <begin position="395"/>
        <end position="415"/>
    </location>
</feature>
<name>A0ABV2JG77_9STRE</name>
<feature type="transmembrane region" description="Helical" evidence="6">
    <location>
        <begin position="122"/>
        <end position="146"/>
    </location>
</feature>
<gene>
    <name evidence="7" type="ORF">ABID28_000486</name>
</gene>
<reference evidence="7 8" key="1">
    <citation type="submission" date="2024-06" db="EMBL/GenBank/DDBJ databases">
        <title>Genomic Encyclopedia of Type Strains, Phase IV (KMG-IV): sequencing the most valuable type-strain genomes for metagenomic binning, comparative biology and taxonomic classification.</title>
        <authorList>
            <person name="Goeker M."/>
        </authorList>
    </citation>
    <scope>NUCLEOTIDE SEQUENCE [LARGE SCALE GENOMIC DNA]</scope>
    <source>
        <strain evidence="7 8">DSM 28302</strain>
    </source>
</reference>
<feature type="transmembrane region" description="Helical" evidence="6">
    <location>
        <begin position="181"/>
        <end position="203"/>
    </location>
</feature>
<evidence type="ECO:0000256" key="5">
    <source>
        <dbReference type="ARBA" id="ARBA00023136"/>
    </source>
</evidence>
<keyword evidence="4 6" id="KW-1133">Transmembrane helix</keyword>
<evidence type="ECO:0000313" key="8">
    <source>
        <dbReference type="Proteomes" id="UP001549037"/>
    </source>
</evidence>
<dbReference type="PANTHER" id="PTHR30250">
    <property type="entry name" value="PST FAMILY PREDICTED COLANIC ACID TRANSPORTER"/>
    <property type="match status" value="1"/>
</dbReference>
<evidence type="ECO:0000256" key="1">
    <source>
        <dbReference type="ARBA" id="ARBA00004651"/>
    </source>
</evidence>
<proteinExistence type="predicted"/>
<dbReference type="EMBL" id="JBEPLN010000005">
    <property type="protein sequence ID" value="MET3633852.1"/>
    <property type="molecule type" value="Genomic_DNA"/>
</dbReference>
<organism evidence="7 8">
    <name type="scientific">Streptococcus porcorum</name>
    <dbReference type="NCBI Taxonomy" id="701526"/>
    <lineage>
        <taxon>Bacteria</taxon>
        <taxon>Bacillati</taxon>
        <taxon>Bacillota</taxon>
        <taxon>Bacilli</taxon>
        <taxon>Lactobacillales</taxon>
        <taxon>Streptococcaceae</taxon>
        <taxon>Streptococcus</taxon>
    </lineage>
</organism>
<feature type="transmembrane region" description="Helical" evidence="6">
    <location>
        <begin position="158"/>
        <end position="175"/>
    </location>
</feature>
<keyword evidence="8" id="KW-1185">Reference proteome</keyword>
<evidence type="ECO:0000256" key="6">
    <source>
        <dbReference type="SAM" id="Phobius"/>
    </source>
</evidence>
<feature type="transmembrane region" description="Helical" evidence="6">
    <location>
        <begin position="12"/>
        <end position="32"/>
    </location>
</feature>
<dbReference type="InterPro" id="IPR050833">
    <property type="entry name" value="Poly_Biosynth_Transport"/>
</dbReference>
<evidence type="ECO:0000256" key="4">
    <source>
        <dbReference type="ARBA" id="ARBA00022989"/>
    </source>
</evidence>
<comment type="subcellular location">
    <subcellularLocation>
        <location evidence="1">Cell membrane</location>
        <topology evidence="1">Multi-pass membrane protein</topology>
    </subcellularLocation>
</comment>
<comment type="caution">
    <text evidence="7">The sequence shown here is derived from an EMBL/GenBank/DDBJ whole genome shotgun (WGS) entry which is preliminary data.</text>
</comment>
<feature type="transmembrane region" description="Helical" evidence="6">
    <location>
        <begin position="456"/>
        <end position="481"/>
    </location>
</feature>
<sequence>MNTKSLKLNGIISLLNKLVSIICSLILPRLYIEAFGSEVNGLMSSITQYLTLISLLDLGMGAVVQASMYKPLLEEDTETLSTIYYKSQQFFNKVGLALLFYIGILCFILPRTLSSHFSSQQIIGLILVLSLSQLLQFFVGITSQIILGSDQKAYIKEILQGLANIANLLLSLVLINANQSIFGVRLGSALIFVIPPIIISYYVHRHYHISKKRIDKNYKIQQQWYGIGQHIAYTIQESTDIVILSLFASLQEVSIYAIYNTVFQGIKTFLNAATSGLRPFLGKALHIADKKELARQFNKIEWLIHTGSTIVLSTTFQLITPFVILYTKNVKDTDYNQPIFGYMMTLALFLYALRLPYRTLIFASGEFKDTQIGTYLEALLNLIISLLLVSNMGLVGVAIGTTISFLYSLCYYIWYSYKHLLQASYQFVIKQLLIDISVFSFSNLLAFPFLHHITSTISWVVFAIISIMITTSISCLINYYYNKQLFFMIVKRKKLGA</sequence>
<feature type="transmembrane region" description="Helical" evidence="6">
    <location>
        <begin position="339"/>
        <end position="360"/>
    </location>
</feature>
<feature type="transmembrane region" description="Helical" evidence="6">
    <location>
        <begin position="427"/>
        <end position="450"/>
    </location>
</feature>
<keyword evidence="3 6" id="KW-0812">Transmembrane</keyword>
<feature type="transmembrane region" description="Helical" evidence="6">
    <location>
        <begin position="302"/>
        <end position="327"/>
    </location>
</feature>
<keyword evidence="2" id="KW-1003">Cell membrane</keyword>
<feature type="transmembrane region" description="Helical" evidence="6">
    <location>
        <begin position="90"/>
        <end position="110"/>
    </location>
</feature>
<evidence type="ECO:0000256" key="3">
    <source>
        <dbReference type="ARBA" id="ARBA00022692"/>
    </source>
</evidence>
<evidence type="ECO:0000256" key="2">
    <source>
        <dbReference type="ARBA" id="ARBA00022475"/>
    </source>
</evidence>
<protein>
    <submittedName>
        <fullName evidence="7">O-antigen/teichoic acid export membrane protein</fullName>
    </submittedName>
</protein>
<dbReference type="Proteomes" id="UP001549037">
    <property type="component" value="Unassembled WGS sequence"/>
</dbReference>
<evidence type="ECO:0000313" key="7">
    <source>
        <dbReference type="EMBL" id="MET3633852.1"/>
    </source>
</evidence>
<accession>A0ABV2JG77</accession>